<dbReference type="EC" id="2.8.2.-" evidence="3"/>
<dbReference type="Proteomes" id="UP001141806">
    <property type="component" value="Unassembled WGS sequence"/>
</dbReference>
<evidence type="ECO:0000313" key="5">
    <source>
        <dbReference type="EMBL" id="KAJ4979454.1"/>
    </source>
</evidence>
<dbReference type="AlphaFoldDB" id="A0A9Q0R1D8"/>
<dbReference type="EMBL" id="JAMYWD010000002">
    <property type="protein sequence ID" value="KAJ4979454.1"/>
    <property type="molecule type" value="Genomic_DNA"/>
</dbReference>
<protein>
    <recommendedName>
        <fullName evidence="3">Sulfotransferase</fullName>
        <ecNumber evidence="3">2.8.2.-</ecNumber>
    </recommendedName>
</protein>
<dbReference type="InterPro" id="IPR027417">
    <property type="entry name" value="P-loop_NTPase"/>
</dbReference>
<dbReference type="InterPro" id="IPR000863">
    <property type="entry name" value="Sulfotransferase_dom"/>
</dbReference>
<dbReference type="Gene3D" id="3.40.50.300">
    <property type="entry name" value="P-loop containing nucleotide triphosphate hydrolases"/>
    <property type="match status" value="1"/>
</dbReference>
<reference evidence="5" key="1">
    <citation type="journal article" date="2023" name="Plant J.">
        <title>The genome of the king protea, Protea cynaroides.</title>
        <authorList>
            <person name="Chang J."/>
            <person name="Duong T.A."/>
            <person name="Schoeman C."/>
            <person name="Ma X."/>
            <person name="Roodt D."/>
            <person name="Barker N."/>
            <person name="Li Z."/>
            <person name="Van de Peer Y."/>
            <person name="Mizrachi E."/>
        </authorList>
    </citation>
    <scope>NUCLEOTIDE SEQUENCE</scope>
    <source>
        <tissue evidence="5">Young leaves</tissue>
    </source>
</reference>
<evidence type="ECO:0000259" key="4">
    <source>
        <dbReference type="Pfam" id="PF00685"/>
    </source>
</evidence>
<name>A0A9Q0R1D8_9MAGN</name>
<dbReference type="OrthoDB" id="205623at2759"/>
<dbReference type="PANTHER" id="PTHR11783">
    <property type="entry name" value="SULFOTRANSFERASE SULT"/>
    <property type="match status" value="1"/>
</dbReference>
<evidence type="ECO:0000256" key="1">
    <source>
        <dbReference type="ARBA" id="ARBA00005771"/>
    </source>
</evidence>
<comment type="similarity">
    <text evidence="1 3">Belongs to the sulfotransferase 1 family.</text>
</comment>
<keyword evidence="6" id="KW-1185">Reference proteome</keyword>
<gene>
    <name evidence="5" type="ORF">NE237_010234</name>
</gene>
<organism evidence="5 6">
    <name type="scientific">Protea cynaroides</name>
    <dbReference type="NCBI Taxonomy" id="273540"/>
    <lineage>
        <taxon>Eukaryota</taxon>
        <taxon>Viridiplantae</taxon>
        <taxon>Streptophyta</taxon>
        <taxon>Embryophyta</taxon>
        <taxon>Tracheophyta</taxon>
        <taxon>Spermatophyta</taxon>
        <taxon>Magnoliopsida</taxon>
        <taxon>Proteales</taxon>
        <taxon>Proteaceae</taxon>
        <taxon>Protea</taxon>
    </lineage>
</organism>
<evidence type="ECO:0000313" key="6">
    <source>
        <dbReference type="Proteomes" id="UP001141806"/>
    </source>
</evidence>
<dbReference type="SUPFAM" id="SSF52540">
    <property type="entry name" value="P-loop containing nucleoside triphosphate hydrolases"/>
    <property type="match status" value="1"/>
</dbReference>
<evidence type="ECO:0000256" key="3">
    <source>
        <dbReference type="RuleBase" id="RU361155"/>
    </source>
</evidence>
<evidence type="ECO:0000256" key="2">
    <source>
        <dbReference type="ARBA" id="ARBA00022679"/>
    </source>
</evidence>
<accession>A0A9Q0R1D8</accession>
<keyword evidence="2 3" id="KW-0808">Transferase</keyword>
<sequence length="324" mass="37345">MANTTQISQTDSEDLLHSLPKEKGWIGLPLYQYQGSWCHAKGIEAALSLQNHFHACDSDVILVTTPKSGTTWLKALAFAILYRHKYTFSQNPLLTDNPHDLVPFFEFKLYANNQLPNLSDLPSPRLFATHIPYSWLPESINNSKCKIVYLCRNPRDTLVSYWHFTNKARPEALGPLSLENGLDLFCKGITGFGPFWDHALGYWNKNLERPQKVLFLKYEDLKKDIKYQLKRLAEFMGCPFTMEEEKNGVIDEISRLCSFQRLSSLEVNKSGKSIDYFENRTLFRKGEVGDWMNYLTSPMVEQLDEVMEEKLSGSGLTFDMYPQL</sequence>
<dbReference type="Pfam" id="PF00685">
    <property type="entry name" value="Sulfotransfer_1"/>
    <property type="match status" value="1"/>
</dbReference>
<dbReference type="GO" id="GO:0008146">
    <property type="term" value="F:sulfotransferase activity"/>
    <property type="evidence" value="ECO:0007669"/>
    <property type="project" value="InterPro"/>
</dbReference>
<proteinExistence type="inferred from homology"/>
<feature type="domain" description="Sulfotransferase" evidence="4">
    <location>
        <begin position="57"/>
        <end position="315"/>
    </location>
</feature>
<comment type="caution">
    <text evidence="5">The sequence shown here is derived from an EMBL/GenBank/DDBJ whole genome shotgun (WGS) entry which is preliminary data.</text>
</comment>